<evidence type="ECO:0000256" key="3">
    <source>
        <dbReference type="ARBA" id="ARBA00022741"/>
    </source>
</evidence>
<evidence type="ECO:0000256" key="6">
    <source>
        <dbReference type="PROSITE-ProRule" id="PRU10141"/>
    </source>
</evidence>
<proteinExistence type="inferred from homology"/>
<evidence type="ECO:0000256" key="8">
    <source>
        <dbReference type="SAM" id="MobiDB-lite"/>
    </source>
</evidence>
<protein>
    <submittedName>
        <fullName evidence="11">Homeodomain-interacting protein kinase 3-like</fullName>
    </submittedName>
</protein>
<dbReference type="KEGG" id="gacu:117542458"/>
<name>A0A6P8UIT6_GYMAC</name>
<comment type="similarity">
    <text evidence="7">Belongs to the protein kinase superfamily.</text>
</comment>
<dbReference type="InterPro" id="IPR008271">
    <property type="entry name" value="Ser/Thr_kinase_AS"/>
</dbReference>
<dbReference type="PANTHER" id="PTHR24058:SF17">
    <property type="entry name" value="HOMEODOMAIN INTERACTING PROTEIN KINASE, ISOFORM D"/>
    <property type="match status" value="1"/>
</dbReference>
<dbReference type="GO" id="GO:0005737">
    <property type="term" value="C:cytoplasm"/>
    <property type="evidence" value="ECO:0007669"/>
    <property type="project" value="TreeGrafter"/>
</dbReference>
<reference evidence="11" key="1">
    <citation type="submission" date="2025-08" db="UniProtKB">
        <authorList>
            <consortium name="RefSeq"/>
        </authorList>
    </citation>
    <scope>IDENTIFICATION</scope>
</reference>
<evidence type="ECO:0000313" key="11">
    <source>
        <dbReference type="RefSeq" id="XP_034066042.1"/>
    </source>
</evidence>
<feature type="region of interest" description="Disordered" evidence="8">
    <location>
        <begin position="397"/>
        <end position="436"/>
    </location>
</feature>
<dbReference type="PROSITE" id="PS00107">
    <property type="entry name" value="PROTEIN_KINASE_ATP"/>
    <property type="match status" value="1"/>
</dbReference>
<dbReference type="Gene3D" id="1.10.510.10">
    <property type="entry name" value="Transferase(Phosphotransferase) domain 1"/>
    <property type="match status" value="1"/>
</dbReference>
<keyword evidence="1 7" id="KW-0723">Serine/threonine-protein kinase</keyword>
<dbReference type="PANTHER" id="PTHR24058">
    <property type="entry name" value="DUAL SPECIFICITY PROTEIN KINASE"/>
    <property type="match status" value="1"/>
</dbReference>
<dbReference type="InterPro" id="IPR000719">
    <property type="entry name" value="Prot_kinase_dom"/>
</dbReference>
<dbReference type="InterPro" id="IPR011009">
    <property type="entry name" value="Kinase-like_dom_sf"/>
</dbReference>
<feature type="compositionally biased region" description="Basic and acidic residues" evidence="8">
    <location>
        <begin position="403"/>
        <end position="418"/>
    </location>
</feature>
<dbReference type="GO" id="GO:0004674">
    <property type="term" value="F:protein serine/threonine kinase activity"/>
    <property type="evidence" value="ECO:0007669"/>
    <property type="project" value="UniProtKB-KW"/>
</dbReference>
<feature type="binding site" evidence="6">
    <location>
        <position position="49"/>
    </location>
    <ligand>
        <name>ATP</name>
        <dbReference type="ChEBI" id="CHEBI:30616"/>
    </ligand>
</feature>
<dbReference type="GO" id="GO:0005524">
    <property type="term" value="F:ATP binding"/>
    <property type="evidence" value="ECO:0007669"/>
    <property type="project" value="UniProtKB-UniRule"/>
</dbReference>
<dbReference type="OrthoDB" id="437530at2759"/>
<dbReference type="SMART" id="SM00220">
    <property type="entry name" value="S_TKc"/>
    <property type="match status" value="1"/>
</dbReference>
<keyword evidence="3 6" id="KW-0547">Nucleotide-binding</keyword>
<keyword evidence="4" id="KW-0418">Kinase</keyword>
<evidence type="ECO:0000256" key="7">
    <source>
        <dbReference type="RuleBase" id="RU000304"/>
    </source>
</evidence>
<dbReference type="Gene3D" id="3.30.200.20">
    <property type="entry name" value="Phosphorylase Kinase, domain 1"/>
    <property type="match status" value="1"/>
</dbReference>
<keyword evidence="2" id="KW-0808">Transferase</keyword>
<keyword evidence="5 6" id="KW-0067">ATP-binding</keyword>
<evidence type="ECO:0000256" key="1">
    <source>
        <dbReference type="ARBA" id="ARBA00022527"/>
    </source>
</evidence>
<dbReference type="AlphaFoldDB" id="A0A6P8UIT6"/>
<dbReference type="SUPFAM" id="SSF56112">
    <property type="entry name" value="Protein kinase-like (PK-like)"/>
    <property type="match status" value="1"/>
</dbReference>
<keyword evidence="10" id="KW-1185">Reference proteome</keyword>
<evidence type="ECO:0000256" key="2">
    <source>
        <dbReference type="ARBA" id="ARBA00022679"/>
    </source>
</evidence>
<feature type="domain" description="Protein kinase" evidence="9">
    <location>
        <begin position="20"/>
        <end position="275"/>
    </location>
</feature>
<feature type="region of interest" description="Disordered" evidence="8">
    <location>
        <begin position="294"/>
        <end position="374"/>
    </location>
</feature>
<dbReference type="PROSITE" id="PS50011">
    <property type="entry name" value="PROTEIN_KINASE_DOM"/>
    <property type="match status" value="1"/>
</dbReference>
<dbReference type="Proteomes" id="UP000515161">
    <property type="component" value="Unplaced"/>
</dbReference>
<dbReference type="RefSeq" id="XP_034066042.1">
    <property type="nucleotide sequence ID" value="XM_034210151.1"/>
</dbReference>
<organism evidence="10 11">
    <name type="scientific">Gymnodraco acuticeps</name>
    <name type="common">Antarctic dragonfish</name>
    <dbReference type="NCBI Taxonomy" id="8218"/>
    <lineage>
        <taxon>Eukaryota</taxon>
        <taxon>Metazoa</taxon>
        <taxon>Chordata</taxon>
        <taxon>Craniata</taxon>
        <taxon>Vertebrata</taxon>
        <taxon>Euteleostomi</taxon>
        <taxon>Actinopterygii</taxon>
        <taxon>Neopterygii</taxon>
        <taxon>Teleostei</taxon>
        <taxon>Neoteleostei</taxon>
        <taxon>Acanthomorphata</taxon>
        <taxon>Eupercaria</taxon>
        <taxon>Perciformes</taxon>
        <taxon>Notothenioidei</taxon>
        <taxon>Bathydraconidae</taxon>
        <taxon>Gymnodraco</taxon>
    </lineage>
</organism>
<dbReference type="GeneID" id="117542458"/>
<evidence type="ECO:0000256" key="4">
    <source>
        <dbReference type="ARBA" id="ARBA00022777"/>
    </source>
</evidence>
<accession>A0A6P8UIT6</accession>
<dbReference type="InterPro" id="IPR050494">
    <property type="entry name" value="Ser_Thr_dual-spec_kinase"/>
</dbReference>
<dbReference type="Pfam" id="PF00069">
    <property type="entry name" value="Pkinase"/>
    <property type="match status" value="1"/>
</dbReference>
<evidence type="ECO:0000256" key="5">
    <source>
        <dbReference type="ARBA" id="ARBA00022840"/>
    </source>
</evidence>
<dbReference type="InterPro" id="IPR017441">
    <property type="entry name" value="Protein_kinase_ATP_BS"/>
</dbReference>
<dbReference type="InParanoid" id="A0A6P8UIT6"/>
<dbReference type="PROSITE" id="PS00108">
    <property type="entry name" value="PROTEIN_KINASE_ST"/>
    <property type="match status" value="1"/>
</dbReference>
<feature type="compositionally biased region" description="Basic residues" evidence="8">
    <location>
        <begin position="339"/>
        <end position="361"/>
    </location>
</feature>
<dbReference type="GO" id="GO:0004713">
    <property type="term" value="F:protein tyrosine kinase activity"/>
    <property type="evidence" value="ECO:0007669"/>
    <property type="project" value="TreeGrafter"/>
</dbReference>
<gene>
    <name evidence="11" type="primary">LOC117542458</name>
</gene>
<feature type="compositionally biased region" description="Acidic residues" evidence="8">
    <location>
        <begin position="298"/>
        <end position="307"/>
    </location>
</feature>
<dbReference type="GO" id="GO:0005634">
    <property type="term" value="C:nucleus"/>
    <property type="evidence" value="ECO:0007669"/>
    <property type="project" value="TreeGrafter"/>
</dbReference>
<evidence type="ECO:0000259" key="9">
    <source>
        <dbReference type="PROSITE" id="PS50011"/>
    </source>
</evidence>
<sequence>MPDNFQVEEGAMLYSKSSAYEVQYLLGRGSFGEVAQCRKFATNENVAIKVIRSKHSIEDAKSEEDILKQMKLLNSHFFNIVVWNYSFQYKERYCIEFEKLDINLHEFLQKRSSMSLKLKEIRPIVQQLAIALDFLDVVDIVHGDLKPENIMMVDHVRQPLKVKLIDFGLAVNNSAQYTGETMQTLYYRSPEIVLGNEFNGAIDVWSLGCIAAEMLTGNVLFPGSDEYDMKPDKLSDNPKVCDCEHQSFFDLLTKMLMVDAADRITPSQIQEHAFITMSHLSGDSKSCSHVKSCFSQSSDDEEDDDLEVASSSTAIPAGQTESGGLSSDEHTPFAGHTAEKKRKRDGGKTTKKTPLLKRKRDQAKPCSSSAKKRKTVNLNENLEDSVNKLLNKTVEVPSKKRKRADEETCPEERKRRADALATAGEEDVWGGQEPIQNTPPSLCAAVAVSQARTSSGEAAVTPAAAAAASVSGGRGTGGV</sequence>
<evidence type="ECO:0000313" key="10">
    <source>
        <dbReference type="Proteomes" id="UP000515161"/>
    </source>
</evidence>